<evidence type="ECO:0000256" key="1">
    <source>
        <dbReference type="SAM" id="Phobius"/>
    </source>
</evidence>
<keyword evidence="1" id="KW-0472">Membrane</keyword>
<dbReference type="EMBL" id="CP139779">
    <property type="protein sequence ID" value="WQB69646.1"/>
    <property type="molecule type" value="Genomic_DNA"/>
</dbReference>
<dbReference type="Proteomes" id="UP001324533">
    <property type="component" value="Chromosome"/>
</dbReference>
<keyword evidence="4" id="KW-1185">Reference proteome</keyword>
<reference evidence="3 4" key="1">
    <citation type="submission" date="2023-06" db="EMBL/GenBank/DDBJ databases">
        <title>Rock-solubilizing bacteria, Microbacterium invictum, promotes re-establishment of vegetation in rocky wasteland by accelerating rock bio-weathering and reshaping soil bacterial community.</title>
        <authorList>
            <person name="Liu C."/>
        </authorList>
    </citation>
    <scope>NUCLEOTIDE SEQUENCE [LARGE SCALE GENOMIC DNA]</scope>
    <source>
        <strain evidence="3 4">X-18</strain>
    </source>
</reference>
<accession>A0ABZ0VAC5</accession>
<sequence>MNPPPAPPAGWYDVPAGGKRFWDGKSWSADVVAAPSATAEYDALDPYLPAPLATATVATVPMTPLVASPPAGWYPSPTGALQWWDGRQWGPFAPPAAQGGAPAKDVGIAYLLLLLLGGVAAHRFYLGLIPSAIVFTVLWWGGWLLSILLIGVPMVIAAAIWWVVDLFLLPTLVRRANAVRSMGPGLRA</sequence>
<protein>
    <submittedName>
        <fullName evidence="3">NINE protein</fullName>
    </submittedName>
</protein>
<evidence type="ECO:0000259" key="2">
    <source>
        <dbReference type="Pfam" id="PF10708"/>
    </source>
</evidence>
<feature type="transmembrane region" description="Helical" evidence="1">
    <location>
        <begin position="108"/>
        <end position="126"/>
    </location>
</feature>
<proteinExistence type="predicted"/>
<gene>
    <name evidence="3" type="ORF">T9R20_13210</name>
</gene>
<name>A0ABZ0VAC5_9MICO</name>
<keyword evidence="1" id="KW-1133">Transmembrane helix</keyword>
<dbReference type="InterPro" id="IPR018929">
    <property type="entry name" value="DUF2510"/>
</dbReference>
<dbReference type="RefSeq" id="WP_322409768.1">
    <property type="nucleotide sequence ID" value="NZ_CP139779.1"/>
</dbReference>
<organism evidence="3 4">
    <name type="scientific">Microbacterium invictum</name>
    <dbReference type="NCBI Taxonomy" id="515415"/>
    <lineage>
        <taxon>Bacteria</taxon>
        <taxon>Bacillati</taxon>
        <taxon>Actinomycetota</taxon>
        <taxon>Actinomycetes</taxon>
        <taxon>Micrococcales</taxon>
        <taxon>Microbacteriaceae</taxon>
        <taxon>Microbacterium</taxon>
    </lineage>
</organism>
<dbReference type="Pfam" id="PF10708">
    <property type="entry name" value="DUF2510"/>
    <property type="match status" value="1"/>
</dbReference>
<feature type="transmembrane region" description="Helical" evidence="1">
    <location>
        <begin position="138"/>
        <end position="164"/>
    </location>
</feature>
<evidence type="ECO:0000313" key="4">
    <source>
        <dbReference type="Proteomes" id="UP001324533"/>
    </source>
</evidence>
<keyword evidence="1" id="KW-0812">Transmembrane</keyword>
<evidence type="ECO:0000313" key="3">
    <source>
        <dbReference type="EMBL" id="WQB69646.1"/>
    </source>
</evidence>
<feature type="domain" description="DUF2510" evidence="2">
    <location>
        <begin position="9"/>
        <end position="39"/>
    </location>
</feature>